<dbReference type="Proteomes" id="UP000092643">
    <property type="component" value="Unassembled WGS sequence"/>
</dbReference>
<dbReference type="AlphaFoldDB" id="A0A1A7P628"/>
<evidence type="ECO:0000313" key="2">
    <source>
        <dbReference type="EMBL" id="OBW99300.1"/>
    </source>
</evidence>
<reference evidence="2 3" key="1">
    <citation type="submission" date="2014-11" db="EMBL/GenBank/DDBJ databases">
        <title>Pan-genome of Gallibacterium spp.</title>
        <authorList>
            <person name="Kudirkiene E."/>
            <person name="Bojesen A.M."/>
        </authorList>
    </citation>
    <scope>NUCLEOTIDE SEQUENCE [LARGE SCALE GENOMIC DNA]</scope>
    <source>
        <strain evidence="2 3">F 279</strain>
    </source>
</reference>
<organism evidence="2 3">
    <name type="scientific">Gallibacterium anatis</name>
    <dbReference type="NCBI Taxonomy" id="750"/>
    <lineage>
        <taxon>Bacteria</taxon>
        <taxon>Pseudomonadati</taxon>
        <taxon>Pseudomonadota</taxon>
        <taxon>Gammaproteobacteria</taxon>
        <taxon>Pasteurellales</taxon>
        <taxon>Pasteurellaceae</taxon>
        <taxon>Gallibacterium</taxon>
    </lineage>
</organism>
<dbReference type="PATRIC" id="fig|750.21.peg.339"/>
<gene>
    <name evidence="2" type="ORF">QV03_03735</name>
</gene>
<dbReference type="Pfam" id="PF24199">
    <property type="entry name" value="DUF7424"/>
    <property type="match status" value="1"/>
</dbReference>
<dbReference type="PROSITE" id="PS51257">
    <property type="entry name" value="PROKAR_LIPOPROTEIN"/>
    <property type="match status" value="1"/>
</dbReference>
<evidence type="ECO:0000259" key="1">
    <source>
        <dbReference type="Pfam" id="PF24199"/>
    </source>
</evidence>
<dbReference type="OrthoDB" id="6184285at2"/>
<name>A0A1A7P628_9PAST</name>
<sequence>MKKLIISSLCVLVLAGCKTEIEKDVSLNKLFTQPVQEETALLNVEIFSCNNREDSRLESDDLIKIKSKIPAVFKNAKYKECYSKRSNSFAVFEIPVALGKQDDFQTKYDIAIMSNDKLGVIIESSGELSKNIRNFLKSEFIPRFDFNITLNVVNDTDKEHHFNLYSAYIDDSPVSVAPIDLKKGDKVKIRLSNASADALWRYEGSSGSVILGPQVKLF</sequence>
<dbReference type="InterPro" id="IPR055847">
    <property type="entry name" value="DUF7424"/>
</dbReference>
<evidence type="ECO:0000313" key="3">
    <source>
        <dbReference type="Proteomes" id="UP000092643"/>
    </source>
</evidence>
<accession>A0A1A7P628</accession>
<protein>
    <recommendedName>
        <fullName evidence="1">DUF7424 domain-containing protein</fullName>
    </recommendedName>
</protein>
<dbReference type="RefSeq" id="WP_065232056.1">
    <property type="nucleotide sequence ID" value="NZ_JTJN01000003.1"/>
</dbReference>
<feature type="domain" description="DUF7424" evidence="1">
    <location>
        <begin position="19"/>
        <end position="201"/>
    </location>
</feature>
<proteinExistence type="predicted"/>
<dbReference type="EMBL" id="JTJO01000023">
    <property type="protein sequence ID" value="OBW99300.1"/>
    <property type="molecule type" value="Genomic_DNA"/>
</dbReference>
<comment type="caution">
    <text evidence="2">The sequence shown here is derived from an EMBL/GenBank/DDBJ whole genome shotgun (WGS) entry which is preliminary data.</text>
</comment>